<organism evidence="8 9">
    <name type="scientific">Halospina denitrificans</name>
    <dbReference type="NCBI Taxonomy" id="332522"/>
    <lineage>
        <taxon>Bacteria</taxon>
        <taxon>Pseudomonadati</taxon>
        <taxon>Pseudomonadota</taxon>
        <taxon>Gammaproteobacteria</taxon>
        <taxon>Halospina</taxon>
    </lineage>
</organism>
<evidence type="ECO:0000256" key="6">
    <source>
        <dbReference type="ARBA" id="ARBA00023315"/>
    </source>
</evidence>
<dbReference type="GO" id="GO:0009247">
    <property type="term" value="P:glycolipid biosynthetic process"/>
    <property type="evidence" value="ECO:0007669"/>
    <property type="project" value="UniProtKB-ARBA"/>
</dbReference>
<dbReference type="PANTHER" id="PTHR30606:SF10">
    <property type="entry name" value="PHOSPHATIDYLINOSITOL MANNOSIDE ACYLTRANSFERASE"/>
    <property type="match status" value="1"/>
</dbReference>
<evidence type="ECO:0000256" key="1">
    <source>
        <dbReference type="ARBA" id="ARBA00004533"/>
    </source>
</evidence>
<dbReference type="InterPro" id="IPR004960">
    <property type="entry name" value="LipA_acyltrans"/>
</dbReference>
<evidence type="ECO:0000313" key="8">
    <source>
        <dbReference type="EMBL" id="TDT44084.1"/>
    </source>
</evidence>
<dbReference type="PIRSF" id="PIRSF026649">
    <property type="entry name" value="MsbB"/>
    <property type="match status" value="1"/>
</dbReference>
<dbReference type="Pfam" id="PF03279">
    <property type="entry name" value="Lip_A_acyltrans"/>
    <property type="match status" value="1"/>
</dbReference>
<accession>A0A4R7K168</accession>
<dbReference type="RefSeq" id="WP_133734508.1">
    <property type="nucleotide sequence ID" value="NZ_SOAX01000001.1"/>
</dbReference>
<evidence type="ECO:0000256" key="4">
    <source>
        <dbReference type="ARBA" id="ARBA00022679"/>
    </source>
</evidence>
<gene>
    <name evidence="8" type="ORF">DES49_0183</name>
</gene>
<evidence type="ECO:0000256" key="3">
    <source>
        <dbReference type="ARBA" id="ARBA00022519"/>
    </source>
</evidence>
<keyword evidence="9" id="KW-1185">Reference proteome</keyword>
<comment type="subcellular location">
    <subcellularLocation>
        <location evidence="1">Cell inner membrane</location>
    </subcellularLocation>
</comment>
<evidence type="ECO:0000256" key="2">
    <source>
        <dbReference type="ARBA" id="ARBA00022475"/>
    </source>
</evidence>
<dbReference type="OrthoDB" id="9803456at2"/>
<dbReference type="GO" id="GO:0005886">
    <property type="term" value="C:plasma membrane"/>
    <property type="evidence" value="ECO:0007669"/>
    <property type="project" value="UniProtKB-SubCell"/>
</dbReference>
<keyword evidence="4 8" id="KW-0808">Transferase</keyword>
<dbReference type="GO" id="GO:0016746">
    <property type="term" value="F:acyltransferase activity"/>
    <property type="evidence" value="ECO:0007669"/>
    <property type="project" value="UniProtKB-KW"/>
</dbReference>
<dbReference type="AlphaFoldDB" id="A0A4R7K168"/>
<evidence type="ECO:0000313" key="9">
    <source>
        <dbReference type="Proteomes" id="UP000295830"/>
    </source>
</evidence>
<dbReference type="Proteomes" id="UP000295830">
    <property type="component" value="Unassembled WGS sequence"/>
</dbReference>
<name>A0A4R7K168_9GAMM</name>
<evidence type="ECO:0000256" key="7">
    <source>
        <dbReference type="SAM" id="MobiDB-lite"/>
    </source>
</evidence>
<dbReference type="CDD" id="cd07984">
    <property type="entry name" value="LPLAT_LABLAT-like"/>
    <property type="match status" value="1"/>
</dbReference>
<evidence type="ECO:0000256" key="5">
    <source>
        <dbReference type="ARBA" id="ARBA00023136"/>
    </source>
</evidence>
<keyword evidence="2" id="KW-1003">Cell membrane</keyword>
<dbReference type="EMBL" id="SOAX01000001">
    <property type="protein sequence ID" value="TDT44084.1"/>
    <property type="molecule type" value="Genomic_DNA"/>
</dbReference>
<feature type="region of interest" description="Disordered" evidence="7">
    <location>
        <begin position="284"/>
        <end position="305"/>
    </location>
</feature>
<reference evidence="8 9" key="1">
    <citation type="submission" date="2019-03" db="EMBL/GenBank/DDBJ databases">
        <title>Genomic Encyclopedia of Type Strains, Phase IV (KMG-IV): sequencing the most valuable type-strain genomes for metagenomic binning, comparative biology and taxonomic classification.</title>
        <authorList>
            <person name="Goeker M."/>
        </authorList>
    </citation>
    <scope>NUCLEOTIDE SEQUENCE [LARGE SCALE GENOMIC DNA]</scope>
    <source>
        <strain evidence="8 9">DSM 15505</strain>
    </source>
</reference>
<protein>
    <submittedName>
        <fullName evidence="8">KDO2-lipid IV(A) lauroyltransferase</fullName>
    </submittedName>
</protein>
<keyword evidence="3" id="KW-0997">Cell inner membrane</keyword>
<proteinExistence type="predicted"/>
<keyword evidence="6" id="KW-0012">Acyltransferase</keyword>
<keyword evidence="5" id="KW-0472">Membrane</keyword>
<sequence length="305" mass="34493">MKRFKIASLRALLWLVGHLPLAVAQALGRFVGVLLWQARGRNRQVTEISLDLAFPEKEEGERRELARRSLVETGKILAEVPIMWERPVDQCLSMIREIQGGDLLDDALARQEGLVLLAPHLGNWELVGLYFSTRFSMAALYSPPNMKEMESYMSRVRGRGGSELVRADRRGVLRLFSILREGGVVGILPDQNPDASGGAFAPFFGVNVLTMKLVSRLVQKTRARALVTYAERLPGAKGFRLVIEEVDERLYDPDTEVSVAGLNATVEKVVRRIPEQYQWEYKRFKKRPPGEPNPYKPLKPVERQS</sequence>
<comment type="caution">
    <text evidence="8">The sequence shown here is derived from an EMBL/GenBank/DDBJ whole genome shotgun (WGS) entry which is preliminary data.</text>
</comment>
<dbReference type="PANTHER" id="PTHR30606">
    <property type="entry name" value="LIPID A BIOSYNTHESIS LAUROYL ACYLTRANSFERASE"/>
    <property type="match status" value="1"/>
</dbReference>